<dbReference type="PANTHER" id="PTHR43364:SF9">
    <property type="entry name" value="OXIDOREDUCTASE"/>
    <property type="match status" value="1"/>
</dbReference>
<keyword evidence="1" id="KW-0521">NADP</keyword>
<dbReference type="InterPro" id="IPR036812">
    <property type="entry name" value="NAD(P)_OxRdtase_dom_sf"/>
</dbReference>
<name>A0A1Q5T8E3_9EURO</name>
<dbReference type="Gene3D" id="3.20.20.100">
    <property type="entry name" value="NADP-dependent oxidoreductase domain"/>
    <property type="match status" value="1"/>
</dbReference>
<sequence length="373" mass="42062">MASELPPLLNESRSKTKASYKRLGSSGLWVSVPILGGMSIGSSEFGSWILEEDKALPLLKAAYDRGLNTWDTSNNYSNGVSEEIIGKAIKHYNIPRNKLVILTKCWAPVSEHENVYVVPFADEMRQDKEYVNQFGKPFAASLDLQIHVLNVSGLSRQAIFNSVNASLQRLGTDYIDLFQIHRFDHNTPIEETMEALHDLVRSGKIRYIGASSMRTYQFAMMQFCAEKHGWTKFVSMQNQYSLIYREEEREMNRFCNETGVGLIPWSPLDAGRLARPLQQVGATYRLGNTLPSDVLNADAEIINRVEELAKKKNWTMSQVALAWVSRRVASPIVGFSSVERIDEALEYGIRTLTLEEEAYLGSPYVPKEVGGHD</sequence>
<dbReference type="InterPro" id="IPR050523">
    <property type="entry name" value="AKR_Detox_Biosynth"/>
</dbReference>
<feature type="domain" description="NADP-dependent oxidoreductase" evidence="4">
    <location>
        <begin position="34"/>
        <end position="356"/>
    </location>
</feature>
<comment type="similarity">
    <text evidence="3">Belongs to the aldo/keto reductase family. Aldo/keto reductase 2 subfamily.</text>
</comment>
<reference evidence="5 6" key="1">
    <citation type="submission" date="2016-10" db="EMBL/GenBank/DDBJ databases">
        <title>Genome sequence of the ascomycete fungus Penicillium subrubescens.</title>
        <authorList>
            <person name="De Vries R.P."/>
            <person name="Peng M."/>
            <person name="Dilokpimol A."/>
            <person name="Hilden K."/>
            <person name="Makela M.R."/>
            <person name="Grigoriev I."/>
            <person name="Riley R."/>
            <person name="Granchi Z."/>
        </authorList>
    </citation>
    <scope>NUCLEOTIDE SEQUENCE [LARGE SCALE GENOMIC DNA]</scope>
    <source>
        <strain evidence="5 6">CBS 132785</strain>
    </source>
</reference>
<dbReference type="AlphaFoldDB" id="A0A1Q5T8E3"/>
<evidence type="ECO:0000256" key="2">
    <source>
        <dbReference type="ARBA" id="ARBA00023002"/>
    </source>
</evidence>
<evidence type="ECO:0000313" key="5">
    <source>
        <dbReference type="EMBL" id="OKO96507.1"/>
    </source>
</evidence>
<evidence type="ECO:0000259" key="4">
    <source>
        <dbReference type="Pfam" id="PF00248"/>
    </source>
</evidence>
<accession>A0A1Q5T8E3</accession>
<gene>
    <name evidence="5" type="ORF">PENSUB_10682</name>
</gene>
<dbReference type="GO" id="GO:0016491">
    <property type="term" value="F:oxidoreductase activity"/>
    <property type="evidence" value="ECO:0007669"/>
    <property type="project" value="UniProtKB-KW"/>
</dbReference>
<organism evidence="5 6">
    <name type="scientific">Penicillium subrubescens</name>
    <dbReference type="NCBI Taxonomy" id="1316194"/>
    <lineage>
        <taxon>Eukaryota</taxon>
        <taxon>Fungi</taxon>
        <taxon>Dikarya</taxon>
        <taxon>Ascomycota</taxon>
        <taxon>Pezizomycotina</taxon>
        <taxon>Eurotiomycetes</taxon>
        <taxon>Eurotiomycetidae</taxon>
        <taxon>Eurotiales</taxon>
        <taxon>Aspergillaceae</taxon>
        <taxon>Penicillium</taxon>
    </lineage>
</organism>
<protein>
    <submittedName>
        <fullName evidence="5">Versiconal hemiacetal acetate reductase</fullName>
    </submittedName>
</protein>
<dbReference type="EMBL" id="MNBE01000698">
    <property type="protein sequence ID" value="OKO96507.1"/>
    <property type="molecule type" value="Genomic_DNA"/>
</dbReference>
<evidence type="ECO:0000313" key="6">
    <source>
        <dbReference type="Proteomes" id="UP000186955"/>
    </source>
</evidence>
<dbReference type="CDD" id="cd19079">
    <property type="entry name" value="AKR_EcYajO-like"/>
    <property type="match status" value="1"/>
</dbReference>
<dbReference type="Pfam" id="PF00248">
    <property type="entry name" value="Aldo_ket_red"/>
    <property type="match status" value="1"/>
</dbReference>
<keyword evidence="2" id="KW-0560">Oxidoreductase</keyword>
<dbReference type="PANTHER" id="PTHR43364">
    <property type="entry name" value="NADH-SPECIFIC METHYLGLYOXAL REDUCTASE-RELATED"/>
    <property type="match status" value="1"/>
</dbReference>
<comment type="caution">
    <text evidence="5">The sequence shown here is derived from an EMBL/GenBank/DDBJ whole genome shotgun (WGS) entry which is preliminary data.</text>
</comment>
<dbReference type="Proteomes" id="UP000186955">
    <property type="component" value="Unassembled WGS sequence"/>
</dbReference>
<dbReference type="SUPFAM" id="SSF51430">
    <property type="entry name" value="NAD(P)-linked oxidoreductase"/>
    <property type="match status" value="1"/>
</dbReference>
<evidence type="ECO:0000256" key="1">
    <source>
        <dbReference type="ARBA" id="ARBA00022857"/>
    </source>
</evidence>
<proteinExistence type="inferred from homology"/>
<keyword evidence="6" id="KW-1185">Reference proteome</keyword>
<dbReference type="InterPro" id="IPR023210">
    <property type="entry name" value="NADP_OxRdtase_dom"/>
</dbReference>
<evidence type="ECO:0000256" key="3">
    <source>
        <dbReference type="ARBA" id="ARBA00038157"/>
    </source>
</evidence>
<dbReference type="STRING" id="1316194.A0A1Q5T8E3"/>